<dbReference type="PROSITE" id="PS51186">
    <property type="entry name" value="GNAT"/>
    <property type="match status" value="1"/>
</dbReference>
<evidence type="ECO:0000259" key="1">
    <source>
        <dbReference type="PROSITE" id="PS51186"/>
    </source>
</evidence>
<dbReference type="GO" id="GO:0016746">
    <property type="term" value="F:acyltransferase activity"/>
    <property type="evidence" value="ECO:0007669"/>
    <property type="project" value="UniProtKB-KW"/>
</dbReference>
<gene>
    <name evidence="2" type="ORF">ACFSE6_08055</name>
</gene>
<sequence>MNAYRIVEVPAPAAADVTPTPAYLAISEIEAEHGRETVGHEDLADPPERLVAAAVPQRHSRHIHLIAVSDDVTDQPSEPAQVLGVASLDLPMDDNTHFAELWIGVRAAHRRRGIGRELWRAAEEHVLSHGRTTVAGWSAHGGEATEAEEAVHAESGVGRIRAADAAAIFARRLGFTLEQTERQSTLRLPIDPQTLQAWRLEAQSVAGQDYRLVQWVGRTPERWLEEMAELNRRMSTDVPMADLDMQEESWDAGRVSDYDDRRELRGMQTVLSAAEHVPTGVLAAYTFVVLPRDKPEVAYQENTLVRAEHRGNRLGLLVKAANVEQLADRFPQVRRIHTWNAGENEHMLAINIRMGFQVAAVEGAWQLRLTPRG</sequence>
<evidence type="ECO:0000313" key="3">
    <source>
        <dbReference type="Proteomes" id="UP001597277"/>
    </source>
</evidence>
<dbReference type="EMBL" id="JBHUEE010000003">
    <property type="protein sequence ID" value="MFD1717784.1"/>
    <property type="molecule type" value="Genomic_DNA"/>
</dbReference>
<keyword evidence="3" id="KW-1185">Reference proteome</keyword>
<comment type="caution">
    <text evidence="2">The sequence shown here is derived from an EMBL/GenBank/DDBJ whole genome shotgun (WGS) entry which is preliminary data.</text>
</comment>
<dbReference type="Pfam" id="PF00583">
    <property type="entry name" value="Acetyltransf_1"/>
    <property type="match status" value="1"/>
</dbReference>
<evidence type="ECO:0000313" key="2">
    <source>
        <dbReference type="EMBL" id="MFD1717784.1"/>
    </source>
</evidence>
<accession>A0ABW4L3N6</accession>
<dbReference type="InterPro" id="IPR000182">
    <property type="entry name" value="GNAT_dom"/>
</dbReference>
<keyword evidence="2" id="KW-0012">Acyltransferase</keyword>
<dbReference type="EC" id="2.3.-.-" evidence="2"/>
<dbReference type="InterPro" id="IPR016181">
    <property type="entry name" value="Acyl_CoA_acyltransferase"/>
</dbReference>
<name>A0ABW4L3N6_9MICO</name>
<dbReference type="RefSeq" id="WP_388004759.1">
    <property type="nucleotide sequence ID" value="NZ_JBHUEE010000003.1"/>
</dbReference>
<keyword evidence="2" id="KW-0808">Transferase</keyword>
<protein>
    <submittedName>
        <fullName evidence="2">GNAT family N-acetyltransferase</fullName>
        <ecNumber evidence="2">2.3.-.-</ecNumber>
    </submittedName>
</protein>
<organism evidence="2 3">
    <name type="scientific">Georgenia deserti</name>
    <dbReference type="NCBI Taxonomy" id="2093781"/>
    <lineage>
        <taxon>Bacteria</taxon>
        <taxon>Bacillati</taxon>
        <taxon>Actinomycetota</taxon>
        <taxon>Actinomycetes</taxon>
        <taxon>Micrococcales</taxon>
        <taxon>Bogoriellaceae</taxon>
        <taxon>Georgenia</taxon>
    </lineage>
</organism>
<dbReference type="Proteomes" id="UP001597277">
    <property type="component" value="Unassembled WGS sequence"/>
</dbReference>
<reference evidence="3" key="1">
    <citation type="journal article" date="2019" name="Int. J. Syst. Evol. Microbiol.">
        <title>The Global Catalogue of Microorganisms (GCM) 10K type strain sequencing project: providing services to taxonomists for standard genome sequencing and annotation.</title>
        <authorList>
            <consortium name="The Broad Institute Genomics Platform"/>
            <consortium name="The Broad Institute Genome Sequencing Center for Infectious Disease"/>
            <person name="Wu L."/>
            <person name="Ma J."/>
        </authorList>
    </citation>
    <scope>NUCLEOTIDE SEQUENCE [LARGE SCALE GENOMIC DNA]</scope>
    <source>
        <strain evidence="3">JCM 17130</strain>
    </source>
</reference>
<dbReference type="CDD" id="cd04301">
    <property type="entry name" value="NAT_SF"/>
    <property type="match status" value="1"/>
</dbReference>
<feature type="domain" description="N-acetyltransferase" evidence="1">
    <location>
        <begin position="24"/>
        <end position="191"/>
    </location>
</feature>
<dbReference type="SUPFAM" id="SSF55729">
    <property type="entry name" value="Acyl-CoA N-acyltransferases (Nat)"/>
    <property type="match status" value="2"/>
</dbReference>
<dbReference type="Gene3D" id="3.40.630.30">
    <property type="match status" value="1"/>
</dbReference>
<proteinExistence type="predicted"/>